<evidence type="ECO:0000256" key="1">
    <source>
        <dbReference type="SAM" id="SignalP"/>
    </source>
</evidence>
<dbReference type="OrthoDB" id="8116914at2"/>
<name>A0A2P7AT15_9HYPH</name>
<dbReference type="AlphaFoldDB" id="A0A2P7AT15"/>
<dbReference type="Proteomes" id="UP000241764">
    <property type="component" value="Unassembled WGS sequence"/>
</dbReference>
<evidence type="ECO:0000313" key="3">
    <source>
        <dbReference type="EMBL" id="PSH57359.1"/>
    </source>
</evidence>
<feature type="domain" description="DUF3859" evidence="2">
    <location>
        <begin position="31"/>
        <end position="166"/>
    </location>
</feature>
<feature type="signal peptide" evidence="1">
    <location>
        <begin position="1"/>
        <end position="31"/>
    </location>
</feature>
<dbReference type="RefSeq" id="WP_106667467.1">
    <property type="nucleotide sequence ID" value="NZ_PGGM01000020.1"/>
</dbReference>
<dbReference type="Pfam" id="PF12975">
    <property type="entry name" value="DUF3859"/>
    <property type="match status" value="1"/>
</dbReference>
<dbReference type="InterPro" id="IPR024331">
    <property type="entry name" value="DUF3859"/>
</dbReference>
<protein>
    <recommendedName>
        <fullName evidence="2">DUF3859 domain-containing protein</fullName>
    </recommendedName>
</protein>
<proteinExistence type="predicted"/>
<reference evidence="4" key="1">
    <citation type="submission" date="2017-11" db="EMBL/GenBank/DDBJ databases">
        <authorList>
            <person name="Kuznetsova I."/>
            <person name="Sazanova A."/>
            <person name="Chirak E."/>
            <person name="Safronova V."/>
            <person name="Willems A."/>
        </authorList>
    </citation>
    <scope>NUCLEOTIDE SEQUENCE [LARGE SCALE GENOMIC DNA]</scope>
    <source>
        <strain evidence="4">CCBAU 03422</strain>
    </source>
</reference>
<evidence type="ECO:0000313" key="4">
    <source>
        <dbReference type="Proteomes" id="UP000241764"/>
    </source>
</evidence>
<dbReference type="Gene3D" id="2.60.40.2390">
    <property type="match status" value="1"/>
</dbReference>
<keyword evidence="4" id="KW-1185">Reference proteome</keyword>
<keyword evidence="1" id="KW-0732">Signal</keyword>
<comment type="caution">
    <text evidence="3">The sequence shown here is derived from an EMBL/GenBank/DDBJ whole genome shotgun (WGS) entry which is preliminary data.</text>
</comment>
<organism evidence="3 4">
    <name type="scientific">Phyllobacterium sophorae</name>
    <dbReference type="NCBI Taxonomy" id="1520277"/>
    <lineage>
        <taxon>Bacteria</taxon>
        <taxon>Pseudomonadati</taxon>
        <taxon>Pseudomonadota</taxon>
        <taxon>Alphaproteobacteria</taxon>
        <taxon>Hyphomicrobiales</taxon>
        <taxon>Phyllobacteriaceae</taxon>
        <taxon>Phyllobacterium</taxon>
    </lineage>
</organism>
<feature type="chain" id="PRO_5015137311" description="DUF3859 domain-containing protein" evidence="1">
    <location>
        <begin position="32"/>
        <end position="174"/>
    </location>
</feature>
<sequence length="174" mass="18790">MAALYRARCLALLIISIVGSTASTLAGEVQAEIEIVDWGLTSAKEVGSEASPDTPTGLNRLVEGPVNVIRTTKIHACIGTSFGILYRIAGMEHLNVLPITVVVLHPLIRTPDGRSMQKSSWPDSAAPQQRYAGWVFEENFELVSGPWTISLRDKSGEELISKNFDVIAGNCPIS</sequence>
<accession>A0A2P7AT15</accession>
<gene>
    <name evidence="3" type="ORF">CU103_28840</name>
</gene>
<evidence type="ECO:0000259" key="2">
    <source>
        <dbReference type="Pfam" id="PF12975"/>
    </source>
</evidence>
<dbReference type="EMBL" id="PGGM01000020">
    <property type="protein sequence ID" value="PSH57359.1"/>
    <property type="molecule type" value="Genomic_DNA"/>
</dbReference>